<dbReference type="Proteomes" id="UP000626180">
    <property type="component" value="Unassembled WGS sequence"/>
</dbReference>
<dbReference type="RefSeq" id="WP_010798171.1">
    <property type="nucleotide sequence ID" value="NZ_FQYS01000003.1"/>
</dbReference>
<dbReference type="Proteomes" id="UP000250443">
    <property type="component" value="Unassembled WGS sequence"/>
</dbReference>
<organism evidence="3 4">
    <name type="scientific">Pseudomonas luteola</name>
    <dbReference type="NCBI Taxonomy" id="47886"/>
    <lineage>
        <taxon>Bacteria</taxon>
        <taxon>Pseudomonadati</taxon>
        <taxon>Pseudomonadota</taxon>
        <taxon>Gammaproteobacteria</taxon>
        <taxon>Pseudomonadales</taxon>
        <taxon>Pseudomonadaceae</taxon>
        <taxon>Pseudomonas</taxon>
    </lineage>
</organism>
<reference evidence="3 4" key="1">
    <citation type="submission" date="2018-06" db="EMBL/GenBank/DDBJ databases">
        <authorList>
            <consortium name="Pathogen Informatics"/>
            <person name="Doyle S."/>
        </authorList>
    </citation>
    <scope>NUCLEOTIDE SEQUENCE [LARGE SCALE GENOMIC DNA]</scope>
    <source>
        <strain evidence="3 4">NCTC11842</strain>
    </source>
</reference>
<evidence type="ECO:0000313" key="3">
    <source>
        <dbReference type="EMBL" id="SPZ06084.1"/>
    </source>
</evidence>
<evidence type="ECO:0000313" key="5">
    <source>
        <dbReference type="Proteomes" id="UP000626180"/>
    </source>
</evidence>
<sequence>MTVSIPPVAPQPMPEPAAQAAQNLFEHMAMHAQGLPQGASPAQLSQGLMERLDGFLDRSHRFAERANGGVDQTQTFSPVIRSSQAEGAALPDSQMDKVVTALSRMFDHSIETQMVVRGATQVSGAANTLLRGQ</sequence>
<evidence type="ECO:0000313" key="2">
    <source>
        <dbReference type="EMBL" id="MBH3437331.1"/>
    </source>
</evidence>
<dbReference type="Proteomes" id="UP000638986">
    <property type="component" value="Unassembled WGS sequence"/>
</dbReference>
<gene>
    <name evidence="2" type="ORF">I5Q09_01380</name>
    <name evidence="1" type="ORF">IRZ65_08525</name>
    <name evidence="3" type="ORF">NCTC11842_02010</name>
</gene>
<dbReference type="AlphaFoldDB" id="A0A2X2CFE8"/>
<evidence type="ECO:0000313" key="1">
    <source>
        <dbReference type="EMBL" id="MBF8640726.1"/>
    </source>
</evidence>
<dbReference type="EMBL" id="JADTXM010000001">
    <property type="protein sequence ID" value="MBH3437331.1"/>
    <property type="molecule type" value="Genomic_DNA"/>
</dbReference>
<dbReference type="EMBL" id="UAUF01000011">
    <property type="protein sequence ID" value="SPZ06084.1"/>
    <property type="molecule type" value="Genomic_DNA"/>
</dbReference>
<accession>A0A2X2CFE8</accession>
<evidence type="ECO:0000313" key="4">
    <source>
        <dbReference type="Proteomes" id="UP000250443"/>
    </source>
</evidence>
<evidence type="ECO:0000313" key="6">
    <source>
        <dbReference type="Proteomes" id="UP000638986"/>
    </source>
</evidence>
<keyword evidence="5" id="KW-1185">Reference proteome</keyword>
<evidence type="ECO:0008006" key="7">
    <source>
        <dbReference type="Google" id="ProtNLM"/>
    </source>
</evidence>
<reference evidence="1 5" key="2">
    <citation type="submission" date="2020-10" db="EMBL/GenBank/DDBJ databases">
        <title>Genome sequences of Pseudomonas isolates.</title>
        <authorList>
            <person name="Wessels L."/>
            <person name="Reich F."/>
            <person name="Hammerl J."/>
        </authorList>
    </citation>
    <scope>NUCLEOTIDE SEQUENCE [LARGE SCALE GENOMIC DNA]</scope>
    <source>
        <strain evidence="1 5">20-MO00624-0</strain>
    </source>
</reference>
<dbReference type="EMBL" id="JADMCD010000003">
    <property type="protein sequence ID" value="MBF8640726.1"/>
    <property type="molecule type" value="Genomic_DNA"/>
</dbReference>
<protein>
    <recommendedName>
        <fullName evidence="7">Type III secretion protein</fullName>
    </recommendedName>
</protein>
<name>A0A2X2CFE8_PSELU</name>
<reference evidence="2 6" key="3">
    <citation type="submission" date="2020-11" db="EMBL/GenBank/DDBJ databases">
        <title>Enhanced detection system for hospital associated transmission using whole genome sequencing surveillance.</title>
        <authorList>
            <person name="Harrison L.H."/>
            <person name="Van Tyne D."/>
            <person name="Marsh J.W."/>
            <person name="Griffith M.P."/>
            <person name="Snyder D.J."/>
            <person name="Cooper V.S."/>
            <person name="Mustapha M."/>
        </authorList>
    </citation>
    <scope>NUCLEOTIDE SEQUENCE [LARGE SCALE GENOMIC DNA]</scope>
    <source>
        <strain evidence="2 6">PSB00013</strain>
    </source>
</reference>
<proteinExistence type="predicted"/>